<dbReference type="OrthoDB" id="186379at2"/>
<dbReference type="PANTHER" id="PTHR37945:SF1">
    <property type="entry name" value="EXTRACELLULAR TUNGSTATE BINDING PROTEIN"/>
    <property type="match status" value="1"/>
</dbReference>
<evidence type="ECO:0000313" key="3">
    <source>
        <dbReference type="EMBL" id="ANU76391.2"/>
    </source>
</evidence>
<dbReference type="KEGG" id="byl:A4V09_11795"/>
<dbReference type="InterPro" id="IPR024370">
    <property type="entry name" value="PBP_domain"/>
</dbReference>
<sequence length="362" mass="39125">MLFWYWNGWSFFITHFWRKIMKKNIALLLTLALSFTMLTGCSGGDHSKPKADAAAAETETKDDTDAATQSAPDTVILKETDESMINTYTLIAVNPDAPFADADGNAVSDVAINTEGADALIDWFLTQEALDLAADYGVAKYNDHLFYVKDDAPAYSGEITPAAEENKIIRLSTTTSVNDSGLLGYMLPTFEEKYGYTVEIQSAGTGKAIAAAQYGNADLILVHAKSQEEVFVADGYARTVDGFASERLSFLYNYFVLCGPSADPAGTASCENVLDAFAAIAETKSVFISRGDGSGTHTKELSLWPKDLGITDQPDSFASYTDWYTSANAGMGACLVMAEEMGGYILTDKATFLVFVQNNGEM</sequence>
<feature type="region of interest" description="Disordered" evidence="1">
    <location>
        <begin position="43"/>
        <end position="70"/>
    </location>
</feature>
<gene>
    <name evidence="3" type="ORF">A4V09_11795</name>
</gene>
<dbReference type="EMBL" id="CP015405">
    <property type="protein sequence ID" value="ANU76391.2"/>
    <property type="molecule type" value="Genomic_DNA"/>
</dbReference>
<proteinExistence type="predicted"/>
<accession>A0A1C7I9T0</accession>
<dbReference type="PANTHER" id="PTHR37945">
    <property type="entry name" value="EXTRACELLULAR TUNGSTATE BINDING PROTEIN"/>
    <property type="match status" value="1"/>
</dbReference>
<organism evidence="3 4">
    <name type="scientific">Blautia pseudococcoides</name>
    <dbReference type="NCBI Taxonomy" id="1796616"/>
    <lineage>
        <taxon>Bacteria</taxon>
        <taxon>Bacillati</taxon>
        <taxon>Bacillota</taxon>
        <taxon>Clostridia</taxon>
        <taxon>Lachnospirales</taxon>
        <taxon>Lachnospiraceae</taxon>
        <taxon>Blautia</taxon>
    </lineage>
</organism>
<protein>
    <recommendedName>
        <fullName evidence="2">PBP domain-containing protein</fullName>
    </recommendedName>
</protein>
<keyword evidence="4" id="KW-1185">Reference proteome</keyword>
<dbReference type="Proteomes" id="UP000092574">
    <property type="component" value="Chromosome"/>
</dbReference>
<dbReference type="Gene3D" id="3.40.190.10">
    <property type="entry name" value="Periplasmic binding protein-like II"/>
    <property type="match status" value="2"/>
</dbReference>
<dbReference type="Pfam" id="PF12849">
    <property type="entry name" value="PBP_like_2"/>
    <property type="match status" value="1"/>
</dbReference>
<feature type="domain" description="PBP" evidence="2">
    <location>
        <begin position="164"/>
        <end position="355"/>
    </location>
</feature>
<dbReference type="AlphaFoldDB" id="A0A1C7I9T0"/>
<dbReference type="SUPFAM" id="SSF53850">
    <property type="entry name" value="Periplasmic binding protein-like II"/>
    <property type="match status" value="1"/>
</dbReference>
<evidence type="ECO:0000256" key="1">
    <source>
        <dbReference type="SAM" id="MobiDB-lite"/>
    </source>
</evidence>
<dbReference type="InterPro" id="IPR052738">
    <property type="entry name" value="ABC-Tungstate_binding"/>
</dbReference>
<dbReference type="STRING" id="1796616.A4V09_11795"/>
<evidence type="ECO:0000259" key="2">
    <source>
        <dbReference type="Pfam" id="PF12849"/>
    </source>
</evidence>
<evidence type="ECO:0000313" key="4">
    <source>
        <dbReference type="Proteomes" id="UP000092574"/>
    </source>
</evidence>
<reference evidence="3" key="1">
    <citation type="submission" date="2017-04" db="EMBL/GenBank/DDBJ databases">
        <title>Complete Genome Sequences of Twelve Strains of a Stable Defined Moderately Diverse Mouse Microbiota 2 (sDMDMm2).</title>
        <authorList>
            <person name="Uchimura Y."/>
            <person name="Wyss M."/>
            <person name="Brugiroux S."/>
            <person name="Limenitakis J.P."/>
            <person name="Stecher B."/>
            <person name="McCoy K.D."/>
            <person name="Macpherson A.J."/>
        </authorList>
    </citation>
    <scope>NUCLEOTIDE SEQUENCE</scope>
    <source>
        <strain evidence="3">YL58</strain>
    </source>
</reference>
<name>A0A1C7I9T0_9FIRM</name>